<sequence length="78" mass="9379">MLRAKQEIKRIARMDIEKFVKDVKDVQSNLKMDKTKKKRMSYLPMNPVTKKGYPSRKILKKQRRMIHWTATKKEEDSA</sequence>
<comment type="caution">
    <text evidence="1">The sequence shown here is derived from an EMBL/GenBank/DDBJ whole genome shotgun (WGS) entry which is preliminary data.</text>
</comment>
<dbReference type="Proteomes" id="UP001497644">
    <property type="component" value="Unassembled WGS sequence"/>
</dbReference>
<protein>
    <submittedName>
        <fullName evidence="1">Uncharacterized protein</fullName>
    </submittedName>
</protein>
<accession>A0AAV2MZ21</accession>
<evidence type="ECO:0000313" key="2">
    <source>
        <dbReference type="Proteomes" id="UP001497644"/>
    </source>
</evidence>
<keyword evidence="2" id="KW-1185">Reference proteome</keyword>
<gene>
    <name evidence="1" type="ORF">LPLAT_LOCUS9490</name>
</gene>
<proteinExistence type="predicted"/>
<dbReference type="AlphaFoldDB" id="A0AAV2MZ21"/>
<reference evidence="1" key="1">
    <citation type="submission" date="2024-04" db="EMBL/GenBank/DDBJ databases">
        <authorList>
            <consortium name="Molecular Ecology Group"/>
        </authorList>
    </citation>
    <scope>NUCLEOTIDE SEQUENCE</scope>
</reference>
<evidence type="ECO:0000313" key="1">
    <source>
        <dbReference type="EMBL" id="CAL1672584.1"/>
    </source>
</evidence>
<dbReference type="EMBL" id="CAXIPU020000704">
    <property type="protein sequence ID" value="CAL1672584.1"/>
    <property type="molecule type" value="Genomic_DNA"/>
</dbReference>
<name>A0AAV2MZ21_9HYME</name>
<organism evidence="1 2">
    <name type="scientific">Lasius platythorax</name>
    <dbReference type="NCBI Taxonomy" id="488582"/>
    <lineage>
        <taxon>Eukaryota</taxon>
        <taxon>Metazoa</taxon>
        <taxon>Ecdysozoa</taxon>
        <taxon>Arthropoda</taxon>
        <taxon>Hexapoda</taxon>
        <taxon>Insecta</taxon>
        <taxon>Pterygota</taxon>
        <taxon>Neoptera</taxon>
        <taxon>Endopterygota</taxon>
        <taxon>Hymenoptera</taxon>
        <taxon>Apocrita</taxon>
        <taxon>Aculeata</taxon>
        <taxon>Formicoidea</taxon>
        <taxon>Formicidae</taxon>
        <taxon>Formicinae</taxon>
        <taxon>Lasius</taxon>
        <taxon>Lasius</taxon>
    </lineage>
</organism>